<dbReference type="Proteomes" id="UP000064183">
    <property type="component" value="Chromosome"/>
</dbReference>
<gene>
    <name evidence="1" type="ORF">WQO_18215</name>
</gene>
<dbReference type="STRING" id="1172567.WQO_18215"/>
<organism evidence="1 2">
    <name type="scientific">Streptomyces globisporus C-1027</name>
    <dbReference type="NCBI Taxonomy" id="1172567"/>
    <lineage>
        <taxon>Bacteria</taxon>
        <taxon>Bacillati</taxon>
        <taxon>Actinomycetota</taxon>
        <taxon>Actinomycetes</taxon>
        <taxon>Kitasatosporales</taxon>
        <taxon>Streptomycetaceae</taxon>
        <taxon>Streptomyces</taxon>
    </lineage>
</organism>
<proteinExistence type="predicted"/>
<accession>A0A0U3KFY3</accession>
<dbReference type="KEGG" id="sgb:WQO_18215"/>
<dbReference type="EMBL" id="CP013738">
    <property type="protein sequence ID" value="ALU95086.1"/>
    <property type="molecule type" value="Genomic_DNA"/>
</dbReference>
<protein>
    <submittedName>
        <fullName evidence="1">Uncharacterized protein</fullName>
    </submittedName>
</protein>
<dbReference type="AlphaFoldDB" id="A0A0U3KFY3"/>
<reference evidence="1 2" key="1">
    <citation type="journal article" date="2012" name="J. Bacteriol.">
        <title>Draft genome sequence of Streptomyces globisporus C-1027, which produces an antitumor antibiotic consisting of a nine-membered enediyne with a chromoprotein.</title>
        <authorList>
            <person name="Wang L."/>
            <person name="Wang S."/>
            <person name="He Q."/>
            <person name="Yu T."/>
            <person name="Li Q."/>
            <person name="Hong B."/>
        </authorList>
    </citation>
    <scope>NUCLEOTIDE SEQUENCE [LARGE SCALE GENOMIC DNA]</scope>
    <source>
        <strain evidence="1 2">C-1027</strain>
    </source>
</reference>
<dbReference type="InterPro" id="IPR029068">
    <property type="entry name" value="Glyas_Bleomycin-R_OHBP_Dase"/>
</dbReference>
<name>A0A0U3KFY3_STRGL</name>
<evidence type="ECO:0000313" key="1">
    <source>
        <dbReference type="EMBL" id="ALU95086.1"/>
    </source>
</evidence>
<dbReference type="SUPFAM" id="SSF54593">
    <property type="entry name" value="Glyoxalase/Bleomycin resistance protein/Dihydroxybiphenyl dioxygenase"/>
    <property type="match status" value="1"/>
</dbReference>
<evidence type="ECO:0000313" key="2">
    <source>
        <dbReference type="Proteomes" id="UP000064183"/>
    </source>
</evidence>
<dbReference type="Gene3D" id="3.10.180.10">
    <property type="entry name" value="2,3-Dihydroxybiphenyl 1,2-Dioxygenase, domain 1"/>
    <property type="match status" value="1"/>
</dbReference>
<sequence length="70" mass="7222">MPSYVNVYFAVPDCDAAVARTTERGGALHFGPADSPFGRFAVLGDPQGAAFAVIDVTTTQGGMPDMSPMA</sequence>